<comment type="caution">
    <text evidence="1">The sequence shown here is derived from an EMBL/GenBank/DDBJ whole genome shotgun (WGS) entry which is preliminary data.</text>
</comment>
<dbReference type="Proteomes" id="UP000034076">
    <property type="component" value="Unassembled WGS sequence"/>
</dbReference>
<dbReference type="EMBL" id="LAYJ01000117">
    <property type="protein sequence ID" value="KKI49823.1"/>
    <property type="molecule type" value="Genomic_DNA"/>
</dbReference>
<name>A0A0M2NC60_9FIRM</name>
<reference evidence="1 2" key="1">
    <citation type="submission" date="2015-04" db="EMBL/GenBank/DDBJ databases">
        <title>Draft genome sequence of bacteremic isolate Catabacter hongkongensis type strain HKU16T.</title>
        <authorList>
            <person name="Lau S.K."/>
            <person name="Teng J.L."/>
            <person name="Huang Y."/>
            <person name="Curreem S.O."/>
            <person name="Tsui S.K."/>
            <person name="Woo P.C."/>
        </authorList>
    </citation>
    <scope>NUCLEOTIDE SEQUENCE [LARGE SCALE GENOMIC DNA]</scope>
    <source>
        <strain evidence="1 2">HKU16</strain>
    </source>
</reference>
<protein>
    <submittedName>
        <fullName evidence="1">Uncharacterized protein</fullName>
    </submittedName>
</protein>
<organism evidence="1 2">
    <name type="scientific">Christensenella hongkongensis</name>
    <dbReference type="NCBI Taxonomy" id="270498"/>
    <lineage>
        <taxon>Bacteria</taxon>
        <taxon>Bacillati</taxon>
        <taxon>Bacillota</taxon>
        <taxon>Clostridia</taxon>
        <taxon>Christensenellales</taxon>
        <taxon>Christensenellaceae</taxon>
        <taxon>Christensenella</taxon>
    </lineage>
</organism>
<dbReference type="AlphaFoldDB" id="A0A0M2NC60"/>
<proteinExistence type="predicted"/>
<evidence type="ECO:0000313" key="2">
    <source>
        <dbReference type="Proteomes" id="UP000034076"/>
    </source>
</evidence>
<evidence type="ECO:0000313" key="1">
    <source>
        <dbReference type="EMBL" id="KKI49823.1"/>
    </source>
</evidence>
<accession>A0A0M2NC60</accession>
<gene>
    <name evidence="1" type="ORF">CHK_2707</name>
</gene>
<keyword evidence="2" id="KW-1185">Reference proteome</keyword>
<sequence length="82" mass="9035">MPPCRAPVSRAAYFADIPFFVRRAPSKVIPVTGFGNTTKKRACVHGAGMGVPLNTDFAIKNAPCHSWNKERFYYAYAIPVTS</sequence>